<proteinExistence type="predicted"/>
<dbReference type="Proteomes" id="UP001271007">
    <property type="component" value="Unassembled WGS sequence"/>
</dbReference>
<name>A0AAJ0DED2_9PEZI</name>
<dbReference type="EMBL" id="JAWDJX010000020">
    <property type="protein sequence ID" value="KAK3052488.1"/>
    <property type="molecule type" value="Genomic_DNA"/>
</dbReference>
<gene>
    <name evidence="1" type="ORF">LTR09_006342</name>
</gene>
<evidence type="ECO:0000313" key="1">
    <source>
        <dbReference type="EMBL" id="KAK3052488.1"/>
    </source>
</evidence>
<organism evidence="1 2">
    <name type="scientific">Extremus antarcticus</name>
    <dbReference type="NCBI Taxonomy" id="702011"/>
    <lineage>
        <taxon>Eukaryota</taxon>
        <taxon>Fungi</taxon>
        <taxon>Dikarya</taxon>
        <taxon>Ascomycota</taxon>
        <taxon>Pezizomycotina</taxon>
        <taxon>Dothideomycetes</taxon>
        <taxon>Dothideomycetidae</taxon>
        <taxon>Mycosphaerellales</taxon>
        <taxon>Extremaceae</taxon>
        <taxon>Extremus</taxon>
    </lineage>
</organism>
<sequence>MSKATDFYLTTTTTHPKLYTPALPLHLAMATTNTATAAATPVATYAWTPASDRTLLLFALGRQLVTADYRKIARMLPGTIRYAPSPTEVWG</sequence>
<protein>
    <submittedName>
        <fullName evidence="1">Uncharacterized protein</fullName>
    </submittedName>
</protein>
<accession>A0AAJ0DED2</accession>
<reference evidence="1" key="1">
    <citation type="submission" date="2023-04" db="EMBL/GenBank/DDBJ databases">
        <title>Black Yeasts Isolated from many extreme environments.</title>
        <authorList>
            <person name="Coleine C."/>
            <person name="Stajich J.E."/>
            <person name="Selbmann L."/>
        </authorList>
    </citation>
    <scope>NUCLEOTIDE SEQUENCE</scope>
    <source>
        <strain evidence="1">CCFEE 5312</strain>
    </source>
</reference>
<dbReference type="AlphaFoldDB" id="A0AAJ0DED2"/>
<keyword evidence="2" id="KW-1185">Reference proteome</keyword>
<evidence type="ECO:0000313" key="2">
    <source>
        <dbReference type="Proteomes" id="UP001271007"/>
    </source>
</evidence>
<comment type="caution">
    <text evidence="1">The sequence shown here is derived from an EMBL/GenBank/DDBJ whole genome shotgun (WGS) entry which is preliminary data.</text>
</comment>